<reference evidence="1" key="1">
    <citation type="journal article" date="2016" name="Nature">
        <title>Redefining the invertebrate RNA virosphere.</title>
        <authorList>
            <person name="Shi M."/>
            <person name="Lin X.D."/>
            <person name="Tian J.H."/>
            <person name="Chen L.J."/>
            <person name="Chen X."/>
            <person name="Li C.X."/>
            <person name="Qin X.C."/>
            <person name="Li J."/>
            <person name="Cao J.P."/>
            <person name="Eden J.S."/>
            <person name="Buchmann J."/>
            <person name="Wang W."/>
            <person name="Xu J."/>
            <person name="Holmes E.C."/>
            <person name="Zhang Y.Z."/>
        </authorList>
    </citation>
    <scope>NUCLEOTIDE SEQUENCE</scope>
    <source>
        <strain evidence="1">WHZM9934</strain>
    </source>
</reference>
<sequence length="844" mass="93602">MSAFNRVMDYFKGMPDNKNHRDVYVDKFIEKVAEGKMESVDFVSMEKSILGPGERNLIRAFSAQSKFTLNSMANGFNLHVMSTATSNDRGNDMCHEASYKLDFMSDRHWYLNPSTSRVNYSTRSTTIMAKDKALRSKLAAACRNMSGAQSSSMNIIGACENLSIPSNMEHIFTKIYLILCDYNLAATSKSGYRQTRDDIRYKLLPNITPTARVSAIMNHDIVVDSGGFTKQELGLLCLAGLEYPSVWYCGDNIYNACQMEADDLVIVSPNNIDIDSSLAWGSPDRLYNVAASLACKLGAVSCMMKAFGNMRGKCQMMKDMREFVEHTEVASGMTKSINYSRALGGPNVYDAAPGNAPGYLSTSYSLIVDLLLGMQYKASATCVVEELGGYGSQLCGKLVSIDRTFNGLARDYGLDHADNTVNVLLLNWASISGSPISWGFGDATKAYVVQLASYMQQDIDLLMPQIMSTIPYTHTPNTAWGYCRGWEGLGRPTIDNKKDIATKQLKLASFGWMVGITPKRPKVFRNASHKAKPVTLSPELYRLESRSESGYTLKMTKMFMADSLGGRVDESERTAESLFKTEYAGTECTLIYDREAQIWTIDVVEPPPNYDRLYRESVRGEVLEEDVASDISPVTYGGAPPVSNDVMEKVKALGVGSTVKVSNQKRHVRVGSTGTPFVATYNVKGKPTQEPLKDNDPDVNTGDVVSLSEIDVPGDGQCALHAVMEDLKAHGYVDQVSATRVQSNFNNSLSTDDFHDAQEVAGMLMNWGFGLDLYDERNGETEMLRYGDDNVRHRVTLLRRGNHFSAVRYGGGKTTKINKVTRSQQSNEELIKDIEKFRKFFSMN</sequence>
<protein>
    <submittedName>
        <fullName evidence="1">Uncharacterized protein</fullName>
    </submittedName>
</protein>
<evidence type="ECO:0000313" key="1">
    <source>
        <dbReference type="EMBL" id="APG76050.1"/>
    </source>
</evidence>
<accession>A0A1L3KF47</accession>
<proteinExistence type="predicted"/>
<name>A0A1L3KF47_9VIRU</name>
<dbReference type="EMBL" id="KX882985">
    <property type="protein sequence ID" value="APG76050.1"/>
    <property type="molecule type" value="Genomic_RNA"/>
</dbReference>
<organism evidence="1">
    <name type="scientific">Wuhan insect virus 30</name>
    <dbReference type="NCBI Taxonomy" id="1923734"/>
    <lineage>
        <taxon>Viruses</taxon>
        <taxon>Riboviria</taxon>
    </lineage>
</organism>